<accession>A0A7G9R204</accession>
<name>A0A7G9R204_9MICO</name>
<dbReference type="Gene3D" id="2.60.120.1390">
    <property type="match status" value="1"/>
</dbReference>
<dbReference type="EMBL" id="CP060712">
    <property type="protein sequence ID" value="QNN49629.1"/>
    <property type="molecule type" value="Genomic_DNA"/>
</dbReference>
<feature type="compositionally biased region" description="Low complexity" evidence="1">
    <location>
        <begin position="28"/>
        <end position="37"/>
    </location>
</feature>
<dbReference type="KEGG" id="pei:H9L10_00400"/>
<sequence>MTSLWERPPTVRSRSANAENPTGGEGAGASAPSPLGPGRKGSPALPLAAGETITLADIDGPGVIRHVWVTVPDRTAAGPFVLRDLVLRVYWDGADAPAVEVPLGDFFCNGFADRALVTSDLVVVAPTGGMNAYFQMPFREHARMTLTSEHPGPIEHVFYQVDYTVGDDVGPQAMSFHAQWRRSNGTTAAGEDHVILDGVRGAGTYLGTFIAVSSLQRFWWGEGEVKFFLDDDVDLPTLCSTGLEDYAGGAWAFQDELRAHPEPAILTYSAPWCGYPQFVDRDRTAASPFATHAPAMHALYRWHVPDPIHFHDRLRVTVQQIGAWDHGLFERVDDYSSVAYWYQTAPAAPFPPLPPAAERAPR</sequence>
<evidence type="ECO:0000313" key="2">
    <source>
        <dbReference type="EMBL" id="QNN49629.1"/>
    </source>
</evidence>
<dbReference type="Proteomes" id="UP000515976">
    <property type="component" value="Chromosome"/>
</dbReference>
<dbReference type="RefSeq" id="WP_166101839.1">
    <property type="nucleotide sequence ID" value="NZ_BMMY01000004.1"/>
</dbReference>
<dbReference type="InterPro" id="IPR021345">
    <property type="entry name" value="DUF2961"/>
</dbReference>
<evidence type="ECO:0000256" key="1">
    <source>
        <dbReference type="SAM" id="MobiDB-lite"/>
    </source>
</evidence>
<dbReference type="Pfam" id="PF11175">
    <property type="entry name" value="DUF2961"/>
    <property type="match status" value="1"/>
</dbReference>
<keyword evidence="3" id="KW-1185">Reference proteome</keyword>
<gene>
    <name evidence="2" type="ORF">H9L10_00400</name>
</gene>
<reference evidence="2 3" key="1">
    <citation type="submission" date="2020-08" db="EMBL/GenBank/DDBJ databases">
        <title>Genome sequence of Phycicoccus endophyticus JCM 31784T.</title>
        <authorList>
            <person name="Hyun D.-W."/>
            <person name="Bae J.-W."/>
        </authorList>
    </citation>
    <scope>NUCLEOTIDE SEQUENCE [LARGE SCALE GENOMIC DNA]</scope>
    <source>
        <strain evidence="2 3">JCM 31784</strain>
    </source>
</reference>
<organism evidence="2 3">
    <name type="scientific">Phycicoccus endophyticus</name>
    <dbReference type="NCBI Taxonomy" id="1690220"/>
    <lineage>
        <taxon>Bacteria</taxon>
        <taxon>Bacillati</taxon>
        <taxon>Actinomycetota</taxon>
        <taxon>Actinomycetes</taxon>
        <taxon>Micrococcales</taxon>
        <taxon>Intrasporangiaceae</taxon>
        <taxon>Phycicoccus</taxon>
    </lineage>
</organism>
<dbReference type="AlphaFoldDB" id="A0A7G9R204"/>
<protein>
    <submittedName>
        <fullName evidence="2">DUF2961 domain-containing protein</fullName>
    </submittedName>
</protein>
<proteinExistence type="predicted"/>
<feature type="region of interest" description="Disordered" evidence="1">
    <location>
        <begin position="1"/>
        <end position="43"/>
    </location>
</feature>
<evidence type="ECO:0000313" key="3">
    <source>
        <dbReference type="Proteomes" id="UP000515976"/>
    </source>
</evidence>